<comment type="subcellular location">
    <subcellularLocation>
        <location evidence="1 7">Endoplasmic reticulum membrane</location>
        <topology evidence="1 7">Peripheral membrane protein</topology>
        <orientation evidence="1 7">Lumenal side</orientation>
    </subcellularLocation>
</comment>
<feature type="region of interest" description="Disordered" evidence="8">
    <location>
        <begin position="67"/>
        <end position="89"/>
    </location>
</feature>
<proteinExistence type="inferred from homology"/>
<evidence type="ECO:0000313" key="10">
    <source>
        <dbReference type="EMBL" id="OAA44229.1"/>
    </source>
</evidence>
<keyword evidence="5 7" id="KW-0256">Endoplasmic reticulum</keyword>
<feature type="domain" description="MRH" evidence="9">
    <location>
        <begin position="152"/>
        <end position="296"/>
    </location>
</feature>
<comment type="function">
    <text evidence="7">Lectin involved in the quality control of the secretory pathway. As a member of the endoplasmic reticulum-associated degradation lumenal (ERAD-L) surveillance system, targets misfolded endoplasmic reticulum lumenal glycoproteins for degradation.</text>
</comment>
<feature type="compositionally biased region" description="Low complexity" evidence="8">
    <location>
        <begin position="75"/>
        <end position="87"/>
    </location>
</feature>
<evidence type="ECO:0000256" key="8">
    <source>
        <dbReference type="SAM" id="MobiDB-lite"/>
    </source>
</evidence>
<evidence type="ECO:0000256" key="4">
    <source>
        <dbReference type="ARBA" id="ARBA00022734"/>
    </source>
</evidence>
<dbReference type="GO" id="GO:0030968">
    <property type="term" value="P:endoplasmic reticulum unfolded protein response"/>
    <property type="evidence" value="ECO:0007669"/>
    <property type="project" value="UniProtKB-UniRule"/>
</dbReference>
<dbReference type="GO" id="GO:0005788">
    <property type="term" value="C:endoplasmic reticulum lumen"/>
    <property type="evidence" value="ECO:0007669"/>
    <property type="project" value="UniProtKB-UniRule"/>
</dbReference>
<dbReference type="GO" id="GO:0005789">
    <property type="term" value="C:endoplasmic reticulum membrane"/>
    <property type="evidence" value="ECO:0007669"/>
    <property type="project" value="UniProtKB-SubCell"/>
</dbReference>
<evidence type="ECO:0000256" key="2">
    <source>
        <dbReference type="ARBA" id="ARBA00009918"/>
    </source>
</evidence>
<keyword evidence="11" id="KW-1185">Reference proteome</keyword>
<comment type="caution">
    <text evidence="10">The sequence shown here is derived from an EMBL/GenBank/DDBJ whole genome shotgun (WGS) entry which is preliminary data.</text>
</comment>
<evidence type="ECO:0000256" key="7">
    <source>
        <dbReference type="RuleBase" id="RU369099"/>
    </source>
</evidence>
<dbReference type="PANTHER" id="PTHR15414">
    <property type="entry name" value="OS-9-RELATED"/>
    <property type="match status" value="1"/>
</dbReference>
<dbReference type="AlphaFoldDB" id="A0A167EP65"/>
<feature type="region of interest" description="Disordered" evidence="8">
    <location>
        <begin position="469"/>
        <end position="544"/>
    </location>
</feature>
<evidence type="ECO:0000256" key="1">
    <source>
        <dbReference type="ARBA" id="ARBA00004367"/>
    </source>
</evidence>
<dbReference type="Pfam" id="PF07915">
    <property type="entry name" value="PRKCSH"/>
    <property type="match status" value="1"/>
</dbReference>
<keyword evidence="3" id="KW-0732">Signal</keyword>
<protein>
    <recommendedName>
        <fullName evidence="7">Endoplasmic reticulum lectin</fullName>
    </recommendedName>
    <alternativeName>
        <fullName evidence="7">Protein OS-9 homolog</fullName>
    </alternativeName>
</protein>
<feature type="compositionally biased region" description="Basic and acidic residues" evidence="8">
    <location>
        <begin position="515"/>
        <end position="544"/>
    </location>
</feature>
<dbReference type="InterPro" id="IPR009011">
    <property type="entry name" value="Man6P_isomerase_rcpt-bd_dom_sf"/>
</dbReference>
<dbReference type="EMBL" id="AZHC01000010">
    <property type="protein sequence ID" value="OAA44229.1"/>
    <property type="molecule type" value="Genomic_DNA"/>
</dbReference>
<dbReference type="GO" id="GO:0030246">
    <property type="term" value="F:carbohydrate binding"/>
    <property type="evidence" value="ECO:0007669"/>
    <property type="project" value="UniProtKB-UniRule"/>
</dbReference>
<feature type="compositionally biased region" description="Basic and acidic residues" evidence="8">
    <location>
        <begin position="474"/>
        <end position="508"/>
    </location>
</feature>
<dbReference type="Proteomes" id="UP000243498">
    <property type="component" value="Unassembled WGS sequence"/>
</dbReference>
<evidence type="ECO:0000313" key="11">
    <source>
        <dbReference type="Proteomes" id="UP000243498"/>
    </source>
</evidence>
<dbReference type="Gene3D" id="2.70.130.10">
    <property type="entry name" value="Mannose-6-phosphate receptor binding domain"/>
    <property type="match status" value="1"/>
</dbReference>
<evidence type="ECO:0000256" key="6">
    <source>
        <dbReference type="ARBA" id="ARBA00023157"/>
    </source>
</evidence>
<accession>A0A167EP65</accession>
<dbReference type="InterPro" id="IPR044865">
    <property type="entry name" value="MRH_dom"/>
</dbReference>
<organism evidence="10 11">
    <name type="scientific">Metarhizium rileyi (strain RCEF 4871)</name>
    <name type="common">Nomuraea rileyi</name>
    <dbReference type="NCBI Taxonomy" id="1649241"/>
    <lineage>
        <taxon>Eukaryota</taxon>
        <taxon>Fungi</taxon>
        <taxon>Dikarya</taxon>
        <taxon>Ascomycota</taxon>
        <taxon>Pezizomycotina</taxon>
        <taxon>Sordariomycetes</taxon>
        <taxon>Hypocreomycetidae</taxon>
        <taxon>Hypocreales</taxon>
        <taxon>Clavicipitaceae</taxon>
        <taxon>Metarhizium</taxon>
    </lineage>
</organism>
<dbReference type="OrthoDB" id="448954at2759"/>
<sequence length="544" mass="60860">MRRLDMLFLAGIQLSFARSPSFSIHDDLLAYPQFEVVFPNDYISEKEAQALIDRKYQHPTYSADFSPATGNLAHTTATTDSATPSSSEPDEIASYSYEILTLSPHRYFCSIPAIEPPGPVNETENALAKAEEEREHQRAAEKGWELVSKLKDSCLYYVSGWWSYSFCDNREIVQYHAISASNNGQVPRRDPNGQEYVLGRVPTLPATTGDWGQRRQPRRPDDSPRPPAELQIKGDQRYLVQRLEGGTTCDLTGKDRRVEVQYQCVPGIKGDKIGWIKEVVTCSYVMMINTPRLCSDVAFQPPVEKSANYISCKLITESDPSTLFLDQQPTFAQTDSNDAMESVMNEDTDDKVKEKNDVTQITVGGVLVGGKRALSTGDDDGKPLKLQALSQLLNPQPKILQVIAEAASKEHGGKIKALTEEELEKLNIDPKTVQEMREKLKKLAGEKGWKMQLFQMNEEDEKELFGYVDDPEAVEEKGASGDRKDGSGKGKSDADAKDENAMNHEKPGTKGRGTKSKEEEIKSNKKRKDEGRGSEEKFFNRDEL</sequence>
<evidence type="ECO:0000256" key="5">
    <source>
        <dbReference type="ARBA" id="ARBA00022824"/>
    </source>
</evidence>
<comment type="similarity">
    <text evidence="2 7">Belongs to the OS-9 family.</text>
</comment>
<dbReference type="PANTHER" id="PTHR15414:SF0">
    <property type="entry name" value="ENDOPLASMIC RETICULUM LECTIN 1"/>
    <property type="match status" value="1"/>
</dbReference>
<dbReference type="InterPro" id="IPR012913">
    <property type="entry name" value="OS9-like_dom"/>
</dbReference>
<evidence type="ECO:0000256" key="3">
    <source>
        <dbReference type="ARBA" id="ARBA00022729"/>
    </source>
</evidence>
<keyword evidence="7" id="KW-0472">Membrane</keyword>
<keyword evidence="6" id="KW-1015">Disulfide bond</keyword>
<dbReference type="PROSITE" id="PS51914">
    <property type="entry name" value="MRH"/>
    <property type="match status" value="1"/>
</dbReference>
<dbReference type="OMA" id="AYPQFEV"/>
<name>A0A167EP65_METRR</name>
<feature type="region of interest" description="Disordered" evidence="8">
    <location>
        <begin position="201"/>
        <end position="230"/>
    </location>
</feature>
<dbReference type="InterPro" id="IPR045149">
    <property type="entry name" value="OS-9-like"/>
</dbReference>
<evidence type="ECO:0000259" key="9">
    <source>
        <dbReference type="PROSITE" id="PS51914"/>
    </source>
</evidence>
<keyword evidence="4 7" id="KW-0430">Lectin</keyword>
<dbReference type="GO" id="GO:0030970">
    <property type="term" value="P:retrograde protein transport, ER to cytosol"/>
    <property type="evidence" value="ECO:0007669"/>
    <property type="project" value="TreeGrafter"/>
</dbReference>
<reference evidence="10 11" key="1">
    <citation type="journal article" date="2016" name="Genome Biol. Evol.">
        <title>Divergent and convergent evolution of fungal pathogenicity.</title>
        <authorList>
            <person name="Shang Y."/>
            <person name="Xiao G."/>
            <person name="Zheng P."/>
            <person name="Cen K."/>
            <person name="Zhan S."/>
            <person name="Wang C."/>
        </authorList>
    </citation>
    <scope>NUCLEOTIDE SEQUENCE [LARGE SCALE GENOMIC DNA]</scope>
    <source>
        <strain evidence="10 11">RCEF 4871</strain>
    </source>
</reference>
<gene>
    <name evidence="10" type="ORF">NOR_03957</name>
</gene>
<dbReference type="STRING" id="1081105.A0A167EP65"/>